<accession>A0A0G8CG73</accession>
<gene>
    <name evidence="1" type="ORF">B4147_3358</name>
</gene>
<dbReference type="EMBL" id="LCYN01000004">
    <property type="protein sequence ID" value="KKZ98775.1"/>
    <property type="molecule type" value="Genomic_DNA"/>
</dbReference>
<organism evidence="1 2">
    <name type="scientific">Bacillus wiedmannii</name>
    <dbReference type="NCBI Taxonomy" id="1890302"/>
    <lineage>
        <taxon>Bacteria</taxon>
        <taxon>Bacillati</taxon>
        <taxon>Bacillota</taxon>
        <taxon>Bacilli</taxon>
        <taxon>Bacillales</taxon>
        <taxon>Bacillaceae</taxon>
        <taxon>Bacillus</taxon>
        <taxon>Bacillus cereus group</taxon>
    </lineage>
</organism>
<protein>
    <recommendedName>
        <fullName evidence="3">Prophage pi2 protein 41</fullName>
    </recommendedName>
</protein>
<name>A0A0G8CG73_9BACI</name>
<evidence type="ECO:0000313" key="2">
    <source>
        <dbReference type="Proteomes" id="UP000035350"/>
    </source>
</evidence>
<comment type="caution">
    <text evidence="1">The sequence shown here is derived from an EMBL/GenBank/DDBJ whole genome shotgun (WGS) entry which is preliminary data.</text>
</comment>
<sequence length="53" mass="6265">MFLALCYKSKLTSWDLEVMTIGDCFDYIAEFAEMENPDKEKTRKANQKDFDSF</sequence>
<evidence type="ECO:0008006" key="3">
    <source>
        <dbReference type="Google" id="ProtNLM"/>
    </source>
</evidence>
<dbReference type="Proteomes" id="UP000035350">
    <property type="component" value="Unassembled WGS sequence"/>
</dbReference>
<proteinExistence type="predicted"/>
<reference evidence="2" key="2">
    <citation type="submission" date="2015-04" db="EMBL/GenBank/DDBJ databases">
        <title>Draft Genome Sequences of Eight Spore-Forming Food Isolates of Bacillus cereus Genome sequencing.</title>
        <authorList>
            <person name="Krawcyk A.O."/>
            <person name="de Jong A."/>
            <person name="Eijlander R.T."/>
            <person name="Berendsen E.M."/>
            <person name="Holsappel S."/>
            <person name="Wells-Bennik M."/>
            <person name="Kuipers O.P."/>
        </authorList>
    </citation>
    <scope>NUCLEOTIDE SEQUENCE [LARGE SCALE GENOMIC DNA]</scope>
    <source>
        <strain evidence="2">B4147</strain>
    </source>
</reference>
<dbReference type="AlphaFoldDB" id="A0A0G8CG73"/>
<dbReference type="PATRIC" id="fig|1396.433.peg.2238"/>
<evidence type="ECO:0000313" key="1">
    <source>
        <dbReference type="EMBL" id="KKZ98775.1"/>
    </source>
</evidence>
<accession>A0A2A8EUV5</accession>
<reference evidence="1 2" key="1">
    <citation type="journal article" date="2015" name="Genome Announc.">
        <title>Next-Generation Whole-Genome Sequencing of Eight Strains of Bacillus cereus, Isolated from Food.</title>
        <authorList>
            <person name="Krawczyk A.O."/>
            <person name="de Jong A."/>
            <person name="Eijlander R.T."/>
            <person name="Berendsen E.M."/>
            <person name="Holsappel S."/>
            <person name="Wells-Bennik M.H."/>
            <person name="Kuipers O.P."/>
        </authorList>
    </citation>
    <scope>NUCLEOTIDE SEQUENCE [LARGE SCALE GENOMIC DNA]</scope>
    <source>
        <strain evidence="1 2">B4147</strain>
    </source>
</reference>